<dbReference type="HOGENOM" id="CLU_103526_1_0_11"/>
<feature type="region of interest" description="Disordered" evidence="6">
    <location>
        <begin position="127"/>
        <end position="149"/>
    </location>
</feature>
<gene>
    <name evidence="7" type="ordered locus">FraEuI1c_1446</name>
</gene>
<name>E3J683_PSEI1</name>
<dbReference type="InterPro" id="IPR001486">
    <property type="entry name" value="Hemoglobin_trunc"/>
</dbReference>
<dbReference type="GO" id="GO:0020037">
    <property type="term" value="F:heme binding"/>
    <property type="evidence" value="ECO:0007669"/>
    <property type="project" value="InterPro"/>
</dbReference>
<dbReference type="Pfam" id="PF01152">
    <property type="entry name" value="Bac_globin"/>
    <property type="match status" value="1"/>
</dbReference>
<keyword evidence="8" id="KW-1185">Reference proteome</keyword>
<dbReference type="SUPFAM" id="SSF46458">
    <property type="entry name" value="Globin-like"/>
    <property type="match status" value="1"/>
</dbReference>
<dbReference type="eggNOG" id="COG2346">
    <property type="taxonomic scope" value="Bacteria"/>
</dbReference>
<dbReference type="AlphaFoldDB" id="E3J683"/>
<dbReference type="InParanoid" id="E3J683"/>
<dbReference type="KEGG" id="fri:FraEuI1c_1446"/>
<evidence type="ECO:0000256" key="2">
    <source>
        <dbReference type="ARBA" id="ARBA00022617"/>
    </source>
</evidence>
<evidence type="ECO:0000256" key="4">
    <source>
        <dbReference type="ARBA" id="ARBA00023004"/>
    </source>
</evidence>
<sequence>MGSSLYSEVGGLDGLRRLSAAFYDRVLADELLAPVFAHFTPTHLDHVAVWLAEVFGGPADFSAHLGGHQALLRSHLGLGIRDEHRQRWLDLMADAINEILPGRPELAATLMDYFGWGTAIAQQVSLDPAGTDLGDPGPTPRWGHQGLVH</sequence>
<keyword evidence="3 5" id="KW-0479">Metal-binding</keyword>
<dbReference type="STRING" id="298654.FraEuI1c_1446"/>
<dbReference type="OrthoDB" id="9798157at2"/>
<evidence type="ECO:0000256" key="5">
    <source>
        <dbReference type="PIRSR" id="PIRSR601486-1"/>
    </source>
</evidence>
<dbReference type="RefSeq" id="WP_013422630.1">
    <property type="nucleotide sequence ID" value="NC_014666.1"/>
</dbReference>
<dbReference type="EMBL" id="CP002299">
    <property type="protein sequence ID" value="ADP79510.1"/>
    <property type="molecule type" value="Genomic_DNA"/>
</dbReference>
<reference evidence="7 8" key="1">
    <citation type="submission" date="2010-10" db="EMBL/GenBank/DDBJ databases">
        <title>Complete sequence of Frankia sp. EuI1c.</title>
        <authorList>
            <consortium name="US DOE Joint Genome Institute"/>
            <person name="Lucas S."/>
            <person name="Copeland A."/>
            <person name="Lapidus A."/>
            <person name="Cheng J.-F."/>
            <person name="Bruce D."/>
            <person name="Goodwin L."/>
            <person name="Pitluck S."/>
            <person name="Chertkov O."/>
            <person name="Detter J.C."/>
            <person name="Han C."/>
            <person name="Tapia R."/>
            <person name="Land M."/>
            <person name="Hauser L."/>
            <person name="Jeffries C."/>
            <person name="Kyrpides N."/>
            <person name="Ivanova N."/>
            <person name="Mikhailova N."/>
            <person name="Beauchemin N."/>
            <person name="Sen A."/>
            <person name="Sur S.A."/>
            <person name="Gtari M."/>
            <person name="Wall L."/>
            <person name="Tisa L."/>
            <person name="Woyke T."/>
        </authorList>
    </citation>
    <scope>NUCLEOTIDE SEQUENCE [LARGE SCALE GENOMIC DNA]</scope>
    <source>
        <strain evidence="8">DSM 45817 / CECT 9037 / EuI1c</strain>
    </source>
</reference>
<organism evidence="7 8">
    <name type="scientific">Pseudofrankia inefficax (strain DSM 45817 / CECT 9037 / DDB 130130 / EuI1c)</name>
    <name type="common">Frankia inefficax</name>
    <dbReference type="NCBI Taxonomy" id="298654"/>
    <lineage>
        <taxon>Bacteria</taxon>
        <taxon>Bacillati</taxon>
        <taxon>Actinomycetota</taxon>
        <taxon>Actinomycetes</taxon>
        <taxon>Frankiales</taxon>
        <taxon>Frankiaceae</taxon>
        <taxon>Pseudofrankia</taxon>
    </lineage>
</organism>
<evidence type="ECO:0000256" key="1">
    <source>
        <dbReference type="ARBA" id="ARBA00022448"/>
    </source>
</evidence>
<evidence type="ECO:0000256" key="3">
    <source>
        <dbReference type="ARBA" id="ARBA00022723"/>
    </source>
</evidence>
<evidence type="ECO:0000256" key="6">
    <source>
        <dbReference type="SAM" id="MobiDB-lite"/>
    </source>
</evidence>
<dbReference type="CDD" id="cd14775">
    <property type="entry name" value="TrHb2_O-like"/>
    <property type="match status" value="1"/>
</dbReference>
<dbReference type="InterPro" id="IPR009050">
    <property type="entry name" value="Globin-like_sf"/>
</dbReference>
<keyword evidence="1" id="KW-0813">Transport</keyword>
<protein>
    <submittedName>
        <fullName evidence="7">Globin</fullName>
    </submittedName>
</protein>
<feature type="binding site" description="distal binding residue" evidence="5">
    <location>
        <position position="46"/>
    </location>
    <ligand>
        <name>heme</name>
        <dbReference type="ChEBI" id="CHEBI:30413"/>
    </ligand>
    <ligandPart>
        <name>Fe</name>
        <dbReference type="ChEBI" id="CHEBI:18248"/>
    </ligandPart>
</feature>
<accession>E3J683</accession>
<dbReference type="Proteomes" id="UP000002484">
    <property type="component" value="Chromosome"/>
</dbReference>
<dbReference type="InterPro" id="IPR012292">
    <property type="entry name" value="Globin/Proto"/>
</dbReference>
<evidence type="ECO:0000313" key="7">
    <source>
        <dbReference type="EMBL" id="ADP79510.1"/>
    </source>
</evidence>
<keyword evidence="2 5" id="KW-0349">Heme</keyword>
<evidence type="ECO:0000313" key="8">
    <source>
        <dbReference type="Proteomes" id="UP000002484"/>
    </source>
</evidence>
<dbReference type="GO" id="GO:0019825">
    <property type="term" value="F:oxygen binding"/>
    <property type="evidence" value="ECO:0007669"/>
    <property type="project" value="InterPro"/>
</dbReference>
<dbReference type="Gene3D" id="1.10.490.10">
    <property type="entry name" value="Globins"/>
    <property type="match status" value="1"/>
</dbReference>
<keyword evidence="4 5" id="KW-0408">Iron</keyword>
<proteinExistence type="predicted"/>
<dbReference type="GO" id="GO:0046872">
    <property type="term" value="F:metal ion binding"/>
    <property type="evidence" value="ECO:0007669"/>
    <property type="project" value="UniProtKB-KW"/>
</dbReference>